<dbReference type="EMBL" id="CAJSLV010000114">
    <property type="protein sequence ID" value="CAG6398864.1"/>
    <property type="molecule type" value="Genomic_DNA"/>
</dbReference>
<dbReference type="PANTHER" id="PTHR30146:SF155">
    <property type="entry name" value="ALANINE RACEMASE"/>
    <property type="match status" value="1"/>
</dbReference>
<evidence type="ECO:0000256" key="1">
    <source>
        <dbReference type="ARBA" id="ARBA00023015"/>
    </source>
</evidence>
<evidence type="ECO:0000313" key="5">
    <source>
        <dbReference type="EMBL" id="CAG6398864.1"/>
    </source>
</evidence>
<name>A0A9W4GV46_9ACTN</name>
<feature type="domain" description="HTH lacI-type" evidence="4">
    <location>
        <begin position="69"/>
        <end position="123"/>
    </location>
</feature>
<dbReference type="InterPro" id="IPR010982">
    <property type="entry name" value="Lambda_DNA-bd_dom_sf"/>
</dbReference>
<dbReference type="Proteomes" id="UP001152519">
    <property type="component" value="Unassembled WGS sequence"/>
</dbReference>
<evidence type="ECO:0000259" key="4">
    <source>
        <dbReference type="PROSITE" id="PS50932"/>
    </source>
</evidence>
<dbReference type="InterPro" id="IPR000843">
    <property type="entry name" value="HTH_LacI"/>
</dbReference>
<organism evidence="5 6">
    <name type="scientific">Actinacidiphila cocklensis</name>
    <dbReference type="NCBI Taxonomy" id="887465"/>
    <lineage>
        <taxon>Bacteria</taxon>
        <taxon>Bacillati</taxon>
        <taxon>Actinomycetota</taxon>
        <taxon>Actinomycetes</taxon>
        <taxon>Kitasatosporales</taxon>
        <taxon>Streptomycetaceae</taxon>
        <taxon>Actinacidiphila</taxon>
    </lineage>
</organism>
<dbReference type="Gene3D" id="3.40.50.2300">
    <property type="match status" value="2"/>
</dbReference>
<dbReference type="SMART" id="SM00354">
    <property type="entry name" value="HTH_LACI"/>
    <property type="match status" value="1"/>
</dbReference>
<dbReference type="Pfam" id="PF00356">
    <property type="entry name" value="LacI"/>
    <property type="match status" value="1"/>
</dbReference>
<sequence>MRKAAGRQRRAAVVLPPAGGYCGRRRIGPAQWGRGYSRALPVAARYSGNDVKVDFLMARTTASGEGRKATIKDVAKLAGVSPSAVTIAVHDKPGVSSKTKERILQAARDLGWSPNQAAQSLSGRAVHTVGLAIARPARMLGLEPFYMEFISGIESVLSRHSCSLLLRLVEPEEEIEVQRGWWQGNRINGSILVDLRTDDPRIPVLSGIGLPAVVVGHPSLAGPFTSVWTDDAAATAEAVQYLAALGHRRIARVSGPEELGHSAIRSKAFGETAQQLGLTARTVVADFSADQGSRACRSLLLSPERPTAIVFDNDLMAVTALGVIAEFGLSVPHDLSVLAWDDSLLCQLTRPTLSAMQHDIFSFGADVTETLFDVMAHREAVSHAAQVPSLVPRGSTAPPPAGQRR</sequence>
<dbReference type="PROSITE" id="PS00356">
    <property type="entry name" value="HTH_LACI_1"/>
    <property type="match status" value="1"/>
</dbReference>
<evidence type="ECO:0000256" key="2">
    <source>
        <dbReference type="ARBA" id="ARBA00023125"/>
    </source>
</evidence>
<dbReference type="PROSITE" id="PS50932">
    <property type="entry name" value="HTH_LACI_2"/>
    <property type="match status" value="1"/>
</dbReference>
<keyword evidence="1" id="KW-0805">Transcription regulation</keyword>
<comment type="caution">
    <text evidence="5">The sequence shown here is derived from an EMBL/GenBank/DDBJ whole genome shotgun (WGS) entry which is preliminary data.</text>
</comment>
<reference evidence="5" key="1">
    <citation type="submission" date="2021-05" db="EMBL/GenBank/DDBJ databases">
        <authorList>
            <person name="Arsene-Ploetze F."/>
        </authorList>
    </citation>
    <scope>NUCLEOTIDE SEQUENCE</scope>
    <source>
        <strain evidence="5">DSM 42138</strain>
    </source>
</reference>
<dbReference type="CDD" id="cd01392">
    <property type="entry name" value="HTH_LacI"/>
    <property type="match status" value="1"/>
</dbReference>
<dbReference type="GO" id="GO:0003700">
    <property type="term" value="F:DNA-binding transcription factor activity"/>
    <property type="evidence" value="ECO:0007669"/>
    <property type="project" value="TreeGrafter"/>
</dbReference>
<dbReference type="InterPro" id="IPR028082">
    <property type="entry name" value="Peripla_BP_I"/>
</dbReference>
<keyword evidence="3" id="KW-0804">Transcription</keyword>
<dbReference type="AlphaFoldDB" id="A0A9W4GV46"/>
<accession>A0A9W4GV46</accession>
<gene>
    <name evidence="5" type="ORF">SCOCK_80019</name>
</gene>
<protein>
    <submittedName>
        <fullName evidence="5">DNA-binding LacI/PurR family transcriptional regulator</fullName>
    </submittedName>
</protein>
<proteinExistence type="predicted"/>
<keyword evidence="6" id="KW-1185">Reference proteome</keyword>
<evidence type="ECO:0000256" key="3">
    <source>
        <dbReference type="ARBA" id="ARBA00023163"/>
    </source>
</evidence>
<dbReference type="InterPro" id="IPR046335">
    <property type="entry name" value="LacI/GalR-like_sensor"/>
</dbReference>
<evidence type="ECO:0000313" key="6">
    <source>
        <dbReference type="Proteomes" id="UP001152519"/>
    </source>
</evidence>
<keyword evidence="2 5" id="KW-0238">DNA-binding</keyword>
<dbReference type="GO" id="GO:0000976">
    <property type="term" value="F:transcription cis-regulatory region binding"/>
    <property type="evidence" value="ECO:0007669"/>
    <property type="project" value="TreeGrafter"/>
</dbReference>
<dbReference type="Pfam" id="PF13377">
    <property type="entry name" value="Peripla_BP_3"/>
    <property type="match status" value="1"/>
</dbReference>
<dbReference type="SUPFAM" id="SSF47413">
    <property type="entry name" value="lambda repressor-like DNA-binding domains"/>
    <property type="match status" value="1"/>
</dbReference>
<dbReference type="PANTHER" id="PTHR30146">
    <property type="entry name" value="LACI-RELATED TRANSCRIPTIONAL REPRESSOR"/>
    <property type="match status" value="1"/>
</dbReference>
<dbReference type="SUPFAM" id="SSF53822">
    <property type="entry name" value="Periplasmic binding protein-like I"/>
    <property type="match status" value="1"/>
</dbReference>
<dbReference type="Gene3D" id="1.10.260.40">
    <property type="entry name" value="lambda repressor-like DNA-binding domains"/>
    <property type="match status" value="1"/>
</dbReference>